<accession>A0A502D1T1</accession>
<dbReference type="Gene3D" id="3.90.1150.10">
    <property type="entry name" value="Aspartate Aminotransferase, domain 1"/>
    <property type="match status" value="1"/>
</dbReference>
<feature type="domain" description="Aminotransferase class V" evidence="6">
    <location>
        <begin position="69"/>
        <end position="437"/>
    </location>
</feature>
<evidence type="ECO:0000256" key="1">
    <source>
        <dbReference type="ARBA" id="ARBA00001933"/>
    </source>
</evidence>
<evidence type="ECO:0000256" key="4">
    <source>
        <dbReference type="ARBA" id="ARBA00050776"/>
    </source>
</evidence>
<evidence type="ECO:0000313" key="7">
    <source>
        <dbReference type="EMBL" id="TPG19507.1"/>
    </source>
</evidence>
<dbReference type="PROSITE" id="PS00595">
    <property type="entry name" value="AA_TRANSFER_CLASS_5"/>
    <property type="match status" value="1"/>
</dbReference>
<dbReference type="OrthoDB" id="9804366at2"/>
<dbReference type="InterPro" id="IPR015422">
    <property type="entry name" value="PyrdxlP-dep_Trfase_small"/>
</dbReference>
<keyword evidence="8" id="KW-1185">Reference proteome</keyword>
<comment type="similarity">
    <text evidence="2">Belongs to the class-V pyridoxal-phosphate-dependent aminotransferase family. Csd subfamily.</text>
</comment>
<dbReference type="InterPro" id="IPR000192">
    <property type="entry name" value="Aminotrans_V_dom"/>
</dbReference>
<dbReference type="EMBL" id="RCZM01000001">
    <property type="protein sequence ID" value="TPG19507.1"/>
    <property type="molecule type" value="Genomic_DNA"/>
</dbReference>
<evidence type="ECO:0000256" key="3">
    <source>
        <dbReference type="ARBA" id="ARBA00022898"/>
    </source>
</evidence>
<comment type="caution">
    <text evidence="7">The sequence shown here is derived from an EMBL/GenBank/DDBJ whole genome shotgun (WGS) entry which is preliminary data.</text>
</comment>
<dbReference type="AlphaFoldDB" id="A0A502D1T1"/>
<keyword evidence="7" id="KW-0808">Transferase</keyword>
<organism evidence="7 8">
    <name type="scientific">Pedococcus bigeumensis</name>
    <dbReference type="NCBI Taxonomy" id="433644"/>
    <lineage>
        <taxon>Bacteria</taxon>
        <taxon>Bacillati</taxon>
        <taxon>Actinomycetota</taxon>
        <taxon>Actinomycetes</taxon>
        <taxon>Micrococcales</taxon>
        <taxon>Intrasporangiaceae</taxon>
        <taxon>Pedococcus</taxon>
    </lineage>
</organism>
<protein>
    <submittedName>
        <fullName evidence="7">Aminotransferase class V-fold PLP-dependent enzyme</fullName>
    </submittedName>
</protein>
<proteinExistence type="inferred from homology"/>
<comment type="cofactor">
    <cofactor evidence="1 5">
        <name>pyridoxal 5'-phosphate</name>
        <dbReference type="ChEBI" id="CHEBI:597326"/>
    </cofactor>
</comment>
<evidence type="ECO:0000313" key="8">
    <source>
        <dbReference type="Proteomes" id="UP000317722"/>
    </source>
</evidence>
<dbReference type="RefSeq" id="WP_140737158.1">
    <property type="nucleotide sequence ID" value="NZ_RCZM01000001.1"/>
</dbReference>
<evidence type="ECO:0000256" key="5">
    <source>
        <dbReference type="RuleBase" id="RU004504"/>
    </source>
</evidence>
<reference evidence="7 8" key="1">
    <citation type="journal article" date="2019" name="Environ. Microbiol.">
        <title>Species interactions and distinct microbial communities in high Arctic permafrost affected cryosols are associated with the CH4 and CO2 gas fluxes.</title>
        <authorList>
            <person name="Altshuler I."/>
            <person name="Hamel J."/>
            <person name="Turney S."/>
            <person name="Magnuson E."/>
            <person name="Levesque R."/>
            <person name="Greer C."/>
            <person name="Whyte L.G."/>
        </authorList>
    </citation>
    <scope>NUCLEOTIDE SEQUENCE [LARGE SCALE GENOMIC DNA]</scope>
    <source>
        <strain evidence="7 8">S9.3A</strain>
    </source>
</reference>
<comment type="catalytic activity">
    <reaction evidence="4">
        <text>(sulfur carrier)-H + L-cysteine = (sulfur carrier)-SH + L-alanine</text>
        <dbReference type="Rhea" id="RHEA:43892"/>
        <dbReference type="Rhea" id="RHEA-COMP:14737"/>
        <dbReference type="Rhea" id="RHEA-COMP:14739"/>
        <dbReference type="ChEBI" id="CHEBI:29917"/>
        <dbReference type="ChEBI" id="CHEBI:35235"/>
        <dbReference type="ChEBI" id="CHEBI:57972"/>
        <dbReference type="ChEBI" id="CHEBI:64428"/>
        <dbReference type="EC" id="2.8.1.7"/>
    </reaction>
</comment>
<dbReference type="GO" id="GO:0008483">
    <property type="term" value="F:transaminase activity"/>
    <property type="evidence" value="ECO:0007669"/>
    <property type="project" value="UniProtKB-KW"/>
</dbReference>
<dbReference type="InterPro" id="IPR015424">
    <property type="entry name" value="PyrdxlP-dep_Trfase"/>
</dbReference>
<dbReference type="Gene3D" id="3.40.640.10">
    <property type="entry name" value="Type I PLP-dependent aspartate aminotransferase-like (Major domain)"/>
    <property type="match status" value="1"/>
</dbReference>
<dbReference type="SUPFAM" id="SSF53383">
    <property type="entry name" value="PLP-dependent transferases"/>
    <property type="match status" value="1"/>
</dbReference>
<dbReference type="GO" id="GO:0031071">
    <property type="term" value="F:cysteine desulfurase activity"/>
    <property type="evidence" value="ECO:0007669"/>
    <property type="project" value="UniProtKB-EC"/>
</dbReference>
<evidence type="ECO:0000256" key="2">
    <source>
        <dbReference type="ARBA" id="ARBA00010447"/>
    </source>
</evidence>
<name>A0A502D1T1_9MICO</name>
<evidence type="ECO:0000259" key="6">
    <source>
        <dbReference type="Pfam" id="PF00266"/>
    </source>
</evidence>
<dbReference type="Proteomes" id="UP000317722">
    <property type="component" value="Unassembled WGS sequence"/>
</dbReference>
<keyword evidence="7" id="KW-0032">Aminotransferase</keyword>
<gene>
    <name evidence="7" type="ORF">EAH86_03335</name>
</gene>
<dbReference type="InterPro" id="IPR015421">
    <property type="entry name" value="PyrdxlP-dep_Trfase_major"/>
</dbReference>
<dbReference type="InterPro" id="IPR020578">
    <property type="entry name" value="Aminotrans_V_PyrdxlP_BS"/>
</dbReference>
<keyword evidence="3" id="KW-0663">Pyridoxal phosphate</keyword>
<dbReference type="PANTHER" id="PTHR43586">
    <property type="entry name" value="CYSTEINE DESULFURASE"/>
    <property type="match status" value="1"/>
</dbReference>
<dbReference type="Pfam" id="PF00266">
    <property type="entry name" value="Aminotran_5"/>
    <property type="match status" value="1"/>
</dbReference>
<dbReference type="PANTHER" id="PTHR43586:SF8">
    <property type="entry name" value="CYSTEINE DESULFURASE 1, CHLOROPLASTIC"/>
    <property type="match status" value="1"/>
</dbReference>
<sequence length="475" mass="50532">MSIASTPPPAFRRTAPLAHARTQTHLRPVPDARSLTGARSLGEVGTLPSVVSESLLVPTLDGAVDYANFDHAASTPALVSVKKAVDTALRTYSSVHRGNGWASRVTSAWYEQARAEVRSFVGAREGDEVVFTRNSTDSFNLLARCLPRDTQVFVFETEHHAALLPWSARRTHRLPVPGSVGDAKVLLRAALRDHRGRNKLVVLAGASNVTGEIWPIRELAAIARKAGARVVLDAAQYAPHRRVDLDDLGVDYVVLSGHKLYAPFGTGVLAGRADWLDAAAPYLAGGGATKSVTSRGVVWQEGAARHEGGSPNVIGAIALAAACHALRTHAEAVEEHERTLGRRLLDGLDAIDGVQTYSLFTPDHERVAVATFTVDGVDSSLVSAALSAEHGIGVRDGKFCAHLCVDALLDDPYAAASTTAVRASVGLATTAEHVERLLAAVAELAEHGPRAEYVHGSQGWLPVNDPRALDLARPW</sequence>